<dbReference type="PANTHER" id="PTHR33840:SF1">
    <property type="entry name" value="TLE1 PHOSPHOLIPASE DOMAIN-CONTAINING PROTEIN"/>
    <property type="match status" value="1"/>
</dbReference>
<dbReference type="Gene3D" id="2.180.10.10">
    <property type="entry name" value="RHS repeat-associated core"/>
    <property type="match status" value="1"/>
</dbReference>
<feature type="domain" description="T6SS Phospholipase effector Tle1-like catalytic" evidence="1">
    <location>
        <begin position="42"/>
        <end position="146"/>
    </location>
</feature>
<name>A0A944M6J1_9GAMM</name>
<dbReference type="SUPFAM" id="SSF53474">
    <property type="entry name" value="alpha/beta-Hydrolases"/>
    <property type="match status" value="1"/>
</dbReference>
<feature type="non-terminal residue" evidence="2">
    <location>
        <position position="1"/>
    </location>
</feature>
<dbReference type="NCBIfam" id="TIGR03696">
    <property type="entry name" value="Rhs_assc_core"/>
    <property type="match status" value="1"/>
</dbReference>
<comment type="caution">
    <text evidence="2">The sequence shown here is derived from an EMBL/GenBank/DDBJ whole genome shotgun (WGS) entry which is preliminary data.</text>
</comment>
<evidence type="ECO:0000259" key="1">
    <source>
        <dbReference type="Pfam" id="PF09994"/>
    </source>
</evidence>
<feature type="domain" description="T6SS Phospholipase effector Tle1-like catalytic" evidence="1">
    <location>
        <begin position="156"/>
        <end position="272"/>
    </location>
</feature>
<dbReference type="Pfam" id="PF09994">
    <property type="entry name" value="T6SS_Tle1-like_cat"/>
    <property type="match status" value="2"/>
</dbReference>
<evidence type="ECO:0000313" key="3">
    <source>
        <dbReference type="Proteomes" id="UP000770889"/>
    </source>
</evidence>
<dbReference type="InterPro" id="IPR029058">
    <property type="entry name" value="AB_hydrolase_fold"/>
</dbReference>
<accession>A0A944M6J1</accession>
<dbReference type="InterPro" id="IPR018712">
    <property type="entry name" value="Tle1-like_cat"/>
</dbReference>
<dbReference type="InterPro" id="IPR022385">
    <property type="entry name" value="Rhs_assc_core"/>
</dbReference>
<reference evidence="2 3" key="1">
    <citation type="submission" date="2021-05" db="EMBL/GenBank/DDBJ databases">
        <title>Genetic and Functional Diversity in Clade A Lucinid endosymbionts from the Bahamas.</title>
        <authorList>
            <person name="Giani N.M."/>
            <person name="Engel A.S."/>
            <person name="Campbell B.J."/>
        </authorList>
    </citation>
    <scope>NUCLEOTIDE SEQUENCE [LARGE SCALE GENOMIC DNA]</scope>
    <source>
        <strain evidence="2">LUC16012Gg_MoonRockCtena</strain>
    </source>
</reference>
<organism evidence="2 3">
    <name type="scientific">Candidatus Thiodiazotropha taylori</name>
    <dbReference type="NCBI Taxonomy" id="2792791"/>
    <lineage>
        <taxon>Bacteria</taxon>
        <taxon>Pseudomonadati</taxon>
        <taxon>Pseudomonadota</taxon>
        <taxon>Gammaproteobacteria</taxon>
        <taxon>Chromatiales</taxon>
        <taxon>Sedimenticolaceae</taxon>
        <taxon>Candidatus Thiodiazotropha</taxon>
    </lineage>
</organism>
<sequence length="379" mass="41784">DPNTGRYLTSDPIGLKGGLNTYTYVDGNPLGAIDPLGLFLFAFDGTWIDRDSTNPRMAITSNVELFRQYYEDANGPNSTRYIRGVGTSGNIDSLLGGGFAIGARDLINDAIRMLRNHLRNSEDRTIDIVGFSRGAAMAREFANIILQMQADGEFDAPEFGDPFTIRFMGLFDSVSTNMMDGSATDSCNFLYNFTISDRIGYAAQAYALNEHRPLFHLDSIDIFGGGGLSSNRVEQGFIGAHSDIGGGYNQNNQSAAQNGDLSDVSLQWMVNQAVLAGVEMDDLNNEHSTISNPTVHDSGGNIDREVRYPNDPDWNSRHQMGLLYPEDVPPTVYQRNDPLYQQLEPYIDRSTARDGVLGTVDLGTYDNWLNQNRGVDVLQ</sequence>
<gene>
    <name evidence="2" type="ORF">KME65_03785</name>
</gene>
<dbReference type="AlphaFoldDB" id="A0A944M6J1"/>
<dbReference type="Proteomes" id="UP000770889">
    <property type="component" value="Unassembled WGS sequence"/>
</dbReference>
<protein>
    <submittedName>
        <fullName evidence="2">DUF2235 domain-containing protein</fullName>
    </submittedName>
</protein>
<proteinExistence type="predicted"/>
<dbReference type="EMBL" id="JAHHGM010000002">
    <property type="protein sequence ID" value="MBT2988063.1"/>
    <property type="molecule type" value="Genomic_DNA"/>
</dbReference>
<evidence type="ECO:0000313" key="2">
    <source>
        <dbReference type="EMBL" id="MBT2988063.1"/>
    </source>
</evidence>
<dbReference type="PANTHER" id="PTHR33840">
    <property type="match status" value="1"/>
</dbReference>